<gene>
    <name evidence="2" type="ORF">SADUNF_Sadunf16G0087300</name>
</gene>
<evidence type="ECO:0000256" key="1">
    <source>
        <dbReference type="SAM" id="MobiDB-lite"/>
    </source>
</evidence>
<evidence type="ECO:0000313" key="2">
    <source>
        <dbReference type="EMBL" id="KAF9665102.1"/>
    </source>
</evidence>
<proteinExistence type="predicted"/>
<feature type="region of interest" description="Disordered" evidence="1">
    <location>
        <begin position="1"/>
        <end position="35"/>
    </location>
</feature>
<dbReference type="EMBL" id="JADGMS010000016">
    <property type="protein sequence ID" value="KAF9665102.1"/>
    <property type="molecule type" value="Genomic_DNA"/>
</dbReference>
<protein>
    <submittedName>
        <fullName evidence="2">Uncharacterized protein</fullName>
    </submittedName>
</protein>
<accession>A0A835J5S9</accession>
<reference evidence="2 3" key="1">
    <citation type="submission" date="2020-10" db="EMBL/GenBank/DDBJ databases">
        <title>Plant Genome Project.</title>
        <authorList>
            <person name="Zhang R.-G."/>
        </authorList>
    </citation>
    <scope>NUCLEOTIDE SEQUENCE [LARGE SCALE GENOMIC DNA]</scope>
    <source>
        <strain evidence="2">FAFU-HL-1</strain>
        <tissue evidence="2">Leaf</tissue>
    </source>
</reference>
<organism evidence="2 3">
    <name type="scientific">Salix dunnii</name>
    <dbReference type="NCBI Taxonomy" id="1413687"/>
    <lineage>
        <taxon>Eukaryota</taxon>
        <taxon>Viridiplantae</taxon>
        <taxon>Streptophyta</taxon>
        <taxon>Embryophyta</taxon>
        <taxon>Tracheophyta</taxon>
        <taxon>Spermatophyta</taxon>
        <taxon>Magnoliopsida</taxon>
        <taxon>eudicotyledons</taxon>
        <taxon>Gunneridae</taxon>
        <taxon>Pentapetalae</taxon>
        <taxon>rosids</taxon>
        <taxon>fabids</taxon>
        <taxon>Malpighiales</taxon>
        <taxon>Salicaceae</taxon>
        <taxon>Saliceae</taxon>
        <taxon>Salix</taxon>
    </lineage>
</organism>
<feature type="compositionally biased region" description="Basic and acidic residues" evidence="1">
    <location>
        <begin position="15"/>
        <end position="28"/>
    </location>
</feature>
<evidence type="ECO:0000313" key="3">
    <source>
        <dbReference type="Proteomes" id="UP000657918"/>
    </source>
</evidence>
<dbReference type="Proteomes" id="UP000657918">
    <property type="component" value="Chromosome 16"/>
</dbReference>
<keyword evidence="3" id="KW-1185">Reference proteome</keyword>
<name>A0A835J5S9_9ROSI</name>
<sequence length="111" mass="12376">MDVKSVIPGESVTGDESKGKQRSEKKLGSGEQRNLLKMKAASKARRLMMSEPSTKFMFSKRPPPTSVVSGGIKPPKTRKELGPKFMKDNRFMHVMFSTTNGSQKLPAYIEK</sequence>
<dbReference type="AlphaFoldDB" id="A0A835J5S9"/>
<comment type="caution">
    <text evidence="2">The sequence shown here is derived from an EMBL/GenBank/DDBJ whole genome shotgun (WGS) entry which is preliminary data.</text>
</comment>
<feature type="region of interest" description="Disordered" evidence="1">
    <location>
        <begin position="51"/>
        <end position="82"/>
    </location>
</feature>